<feature type="region of interest" description="Disordered" evidence="1">
    <location>
        <begin position="262"/>
        <end position="299"/>
    </location>
</feature>
<dbReference type="Pfam" id="PF13401">
    <property type="entry name" value="AAA_22"/>
    <property type="match status" value="1"/>
</dbReference>
<dbReference type="RefSeq" id="WP_013705251.1">
    <property type="nucleotide sequence ID" value="NC_015388.1"/>
</dbReference>
<dbReference type="InterPro" id="IPR052026">
    <property type="entry name" value="ExeA_AAA_ATPase_DNA-bind"/>
</dbReference>
<dbReference type="eggNOG" id="COG3267">
    <property type="taxonomic scope" value="Bacteria"/>
</dbReference>
<evidence type="ECO:0000256" key="1">
    <source>
        <dbReference type="SAM" id="MobiDB-lite"/>
    </source>
</evidence>
<dbReference type="Gene3D" id="3.40.50.300">
    <property type="entry name" value="P-loop containing nucleotide triphosphate hydrolases"/>
    <property type="match status" value="1"/>
</dbReference>
<dbReference type="SMART" id="SM00382">
    <property type="entry name" value="AAA"/>
    <property type="match status" value="1"/>
</dbReference>
<dbReference type="Proteomes" id="UP000000483">
    <property type="component" value="Chromosome"/>
</dbReference>
<accession>F2NEE8</accession>
<feature type="domain" description="AAA+ ATPase" evidence="2">
    <location>
        <begin position="42"/>
        <end position="189"/>
    </location>
</feature>
<protein>
    <submittedName>
        <fullName evidence="3">AAA ATPase</fullName>
    </submittedName>
</protein>
<proteinExistence type="predicted"/>
<dbReference type="SUPFAM" id="SSF52540">
    <property type="entry name" value="P-loop containing nucleoside triphosphate hydrolases"/>
    <property type="match status" value="1"/>
</dbReference>
<reference evidence="3 4" key="1">
    <citation type="journal article" date="2011" name="Stand. Genomic Sci.">
        <title>Complete genome sequence of the acetate-degrading sulfate reducer Desulfobacca acetoxidans type strain (ASRB2).</title>
        <authorList>
            <person name="Goker M."/>
            <person name="Teshima H."/>
            <person name="Lapidus A."/>
            <person name="Nolan M."/>
            <person name="Lucas S."/>
            <person name="Hammon N."/>
            <person name="Deshpande S."/>
            <person name="Cheng J.F."/>
            <person name="Tapia R."/>
            <person name="Han C."/>
            <person name="Goodwin L."/>
            <person name="Pitluck S."/>
            <person name="Huntemann M."/>
            <person name="Liolios K."/>
            <person name="Ivanova N."/>
            <person name="Pagani I."/>
            <person name="Mavromatis K."/>
            <person name="Ovchinikova G."/>
            <person name="Pati A."/>
            <person name="Chen A."/>
            <person name="Palaniappan K."/>
            <person name="Land M."/>
            <person name="Hauser L."/>
            <person name="Brambilla E.M."/>
            <person name="Rohde M."/>
            <person name="Spring S."/>
            <person name="Detter J.C."/>
            <person name="Woyke T."/>
            <person name="Bristow J."/>
            <person name="Eisen J.A."/>
            <person name="Markowitz V."/>
            <person name="Hugenholtz P."/>
            <person name="Kyrpides N.C."/>
            <person name="Klenk H.P."/>
        </authorList>
    </citation>
    <scope>NUCLEOTIDE SEQUENCE [LARGE SCALE GENOMIC DNA]</scope>
    <source>
        <strain evidence="4">ATCC 700848 / DSM 11109 / ASRB2</strain>
    </source>
</reference>
<dbReference type="InterPro" id="IPR027417">
    <property type="entry name" value="P-loop_NTPase"/>
</dbReference>
<dbReference type="AlphaFoldDB" id="F2NEE8"/>
<dbReference type="OrthoDB" id="9779230at2"/>
<dbReference type="InterPro" id="IPR049945">
    <property type="entry name" value="AAA_22"/>
</dbReference>
<organism evidence="3 4">
    <name type="scientific">Desulfobacca acetoxidans (strain ATCC 700848 / DSM 11109 / ASRB2)</name>
    <dbReference type="NCBI Taxonomy" id="880072"/>
    <lineage>
        <taxon>Bacteria</taxon>
        <taxon>Pseudomonadati</taxon>
        <taxon>Thermodesulfobacteriota</taxon>
        <taxon>Desulfobaccia</taxon>
        <taxon>Desulfobaccales</taxon>
        <taxon>Desulfobaccaceae</taxon>
        <taxon>Desulfobacca</taxon>
    </lineage>
</organism>
<dbReference type="HOGENOM" id="CLU_024125_0_0_7"/>
<dbReference type="KEGG" id="dao:Desac_0246"/>
<keyword evidence="4" id="KW-1185">Reference proteome</keyword>
<gene>
    <name evidence="3" type="ordered locus">Desac_0246</name>
</gene>
<dbReference type="PANTHER" id="PTHR35894">
    <property type="entry name" value="GENERAL SECRETION PATHWAY PROTEIN A-RELATED"/>
    <property type="match status" value="1"/>
</dbReference>
<dbReference type="PANTHER" id="PTHR35894:SF1">
    <property type="entry name" value="PHOSPHORIBULOKINASE _ URIDINE KINASE FAMILY"/>
    <property type="match status" value="1"/>
</dbReference>
<dbReference type="InterPro" id="IPR003593">
    <property type="entry name" value="AAA+_ATPase"/>
</dbReference>
<evidence type="ECO:0000259" key="2">
    <source>
        <dbReference type="SMART" id="SM00382"/>
    </source>
</evidence>
<dbReference type="STRING" id="880072.Desac_0246"/>
<evidence type="ECO:0000313" key="3">
    <source>
        <dbReference type="EMBL" id="AEB08138.1"/>
    </source>
</evidence>
<evidence type="ECO:0000313" key="4">
    <source>
        <dbReference type="Proteomes" id="UP000000483"/>
    </source>
</evidence>
<reference evidence="4" key="2">
    <citation type="submission" date="2011-03" db="EMBL/GenBank/DDBJ databases">
        <title>The complete genome of Desulfobacca acetoxidans DSM 11109.</title>
        <authorList>
            <consortium name="US DOE Joint Genome Institute (JGI-PGF)"/>
            <person name="Lucas S."/>
            <person name="Copeland A."/>
            <person name="Lapidus A."/>
            <person name="Bruce D."/>
            <person name="Goodwin L."/>
            <person name="Pitluck S."/>
            <person name="Peters L."/>
            <person name="Kyrpides N."/>
            <person name="Mavromatis K."/>
            <person name="Ivanova N."/>
            <person name="Ovchinnikova G."/>
            <person name="Teshima H."/>
            <person name="Detter J.C."/>
            <person name="Han C."/>
            <person name="Land M."/>
            <person name="Hauser L."/>
            <person name="Markowitz V."/>
            <person name="Cheng J.-F."/>
            <person name="Hugenholtz P."/>
            <person name="Woyke T."/>
            <person name="Wu D."/>
            <person name="Spring S."/>
            <person name="Schueler E."/>
            <person name="Brambilla E."/>
            <person name="Klenk H.-P."/>
            <person name="Eisen J.A."/>
        </authorList>
    </citation>
    <scope>NUCLEOTIDE SEQUENCE [LARGE SCALE GENOMIC DNA]</scope>
    <source>
        <strain evidence="4">ATCC 700848 / DSM 11109 / ASRB2</strain>
    </source>
</reference>
<sequence length="379" mass="42356">MYEAFYGLSERPFNLIPDPDYLYLSPQHKLAKAYLEYGISQKVGFVVLTGEIGAGKTTLIKSLLKNYSGNHRLGVLYQTSVGAEDLLELLLQEFEVRGRFSSRAARLAAFNQFLVSAYARREHVVLLVDEAQNLGPEALEELRLLSNLQTGKDPLLQVILVGQPGLRDKLKHPSLRQLAQRIAVHYHLRPLERLETREYIKFRIHRAGGSSIFTEAALDRIYEYTRGVPRRINAWCDLALVAGFAESRQELDAEFIDTVVASQGGTLEGEDEEGCRRATDDGSSPPTQGGELTGGNSQRLSSELTDLAGRLTRLEGLVLEINNHLIPLITQFFARTEPGAPELPSSEPIAAPPNTLEVAECEPVQEKPTPWWGRWWKKP</sequence>
<name>F2NEE8_DESAR</name>
<dbReference type="EMBL" id="CP002629">
    <property type="protein sequence ID" value="AEB08138.1"/>
    <property type="molecule type" value="Genomic_DNA"/>
</dbReference>
<dbReference type="GO" id="GO:0016887">
    <property type="term" value="F:ATP hydrolysis activity"/>
    <property type="evidence" value="ECO:0007669"/>
    <property type="project" value="InterPro"/>
</dbReference>